<reference evidence="8" key="1">
    <citation type="submission" date="2025-08" db="UniProtKB">
        <authorList>
            <consortium name="Ensembl"/>
        </authorList>
    </citation>
    <scope>IDENTIFICATION</scope>
</reference>
<dbReference type="InterPro" id="IPR036388">
    <property type="entry name" value="WH-like_DNA-bd_sf"/>
</dbReference>
<dbReference type="PANTHER" id="PTHR12081">
    <property type="entry name" value="TRANSCRIPTION FACTOR E2F"/>
    <property type="match status" value="1"/>
</dbReference>
<dbReference type="Gene3D" id="1.10.10.10">
    <property type="entry name" value="Winged helix-like DNA-binding domain superfamily/Winged helix DNA-binding domain"/>
    <property type="match status" value="1"/>
</dbReference>
<dbReference type="InterPro" id="IPR037241">
    <property type="entry name" value="E2F-DP_heterodim"/>
</dbReference>
<dbReference type="GO" id="GO:0000978">
    <property type="term" value="F:RNA polymerase II cis-regulatory region sequence-specific DNA binding"/>
    <property type="evidence" value="ECO:0007669"/>
    <property type="project" value="InterPro"/>
</dbReference>
<evidence type="ECO:0000256" key="5">
    <source>
        <dbReference type="RuleBase" id="RU003796"/>
    </source>
</evidence>
<keyword evidence="2 5" id="KW-0805">Transcription regulation</keyword>
<dbReference type="GO" id="GO:0000981">
    <property type="term" value="F:DNA-binding transcription factor activity, RNA polymerase II-specific"/>
    <property type="evidence" value="ECO:0007669"/>
    <property type="project" value="TreeGrafter"/>
</dbReference>
<dbReference type="Pfam" id="PF16421">
    <property type="entry name" value="E2F_CC-MB"/>
    <property type="match status" value="1"/>
</dbReference>
<dbReference type="GO" id="GO:0090575">
    <property type="term" value="C:RNA polymerase II transcription regulator complex"/>
    <property type="evidence" value="ECO:0007669"/>
    <property type="project" value="TreeGrafter"/>
</dbReference>
<name>A0A8C9YH35_SANLU</name>
<dbReference type="CTD" id="1874"/>
<accession>A0A8C9YH35</accession>
<dbReference type="Ensembl" id="ENSSLUT00000025657.1">
    <property type="protein sequence ID" value="ENSSLUP00000024851.1"/>
    <property type="gene ID" value="ENSSLUG00000011331.1"/>
</dbReference>
<evidence type="ECO:0000313" key="8">
    <source>
        <dbReference type="Ensembl" id="ENSSLUP00000024851.1"/>
    </source>
</evidence>
<evidence type="ECO:0000259" key="7">
    <source>
        <dbReference type="SMART" id="SM01372"/>
    </source>
</evidence>
<feature type="domain" description="E2F/DP family winged-helix DNA-binding" evidence="7">
    <location>
        <begin position="28"/>
        <end position="94"/>
    </location>
</feature>
<dbReference type="InterPro" id="IPR032198">
    <property type="entry name" value="E2F_CC-MB"/>
</dbReference>
<keyword evidence="9" id="KW-1185">Reference proteome</keyword>
<protein>
    <submittedName>
        <fullName evidence="8">E2F transcription factor 4</fullName>
    </submittedName>
</protein>
<dbReference type="InterPro" id="IPR003316">
    <property type="entry name" value="E2F_WHTH_DNA-bd_dom"/>
</dbReference>
<dbReference type="OrthoDB" id="1743261at2759"/>
<feature type="compositionally biased region" description="Low complexity" evidence="6">
    <location>
        <begin position="273"/>
        <end position="285"/>
    </location>
</feature>
<reference evidence="8" key="2">
    <citation type="submission" date="2025-09" db="UniProtKB">
        <authorList>
            <consortium name="Ensembl"/>
        </authorList>
    </citation>
    <scope>IDENTIFICATION</scope>
</reference>
<organism evidence="8 9">
    <name type="scientific">Sander lucioperca</name>
    <name type="common">Pike-perch</name>
    <name type="synonym">Perca lucioperca</name>
    <dbReference type="NCBI Taxonomy" id="283035"/>
    <lineage>
        <taxon>Eukaryota</taxon>
        <taxon>Metazoa</taxon>
        <taxon>Chordata</taxon>
        <taxon>Craniata</taxon>
        <taxon>Vertebrata</taxon>
        <taxon>Euteleostomi</taxon>
        <taxon>Actinopterygii</taxon>
        <taxon>Neopterygii</taxon>
        <taxon>Teleostei</taxon>
        <taxon>Neoteleostei</taxon>
        <taxon>Acanthomorphata</taxon>
        <taxon>Eupercaria</taxon>
        <taxon>Perciformes</taxon>
        <taxon>Percoidei</taxon>
        <taxon>Percidae</taxon>
        <taxon>Luciopercinae</taxon>
        <taxon>Sander</taxon>
    </lineage>
</organism>
<dbReference type="GeneTree" id="ENSGT00940000156252"/>
<evidence type="ECO:0000256" key="2">
    <source>
        <dbReference type="ARBA" id="ARBA00023015"/>
    </source>
</evidence>
<feature type="region of interest" description="Disordered" evidence="6">
    <location>
        <begin position="213"/>
        <end position="285"/>
    </location>
</feature>
<dbReference type="Proteomes" id="UP000694568">
    <property type="component" value="Unplaced"/>
</dbReference>
<feature type="compositionally biased region" description="Polar residues" evidence="6">
    <location>
        <begin position="246"/>
        <end position="272"/>
    </location>
</feature>
<dbReference type="Pfam" id="PF02319">
    <property type="entry name" value="WHD_E2F_TDP"/>
    <property type="match status" value="1"/>
</dbReference>
<dbReference type="KEGG" id="sluc:116053018"/>
<evidence type="ECO:0000313" key="9">
    <source>
        <dbReference type="Proteomes" id="UP000694568"/>
    </source>
</evidence>
<evidence type="ECO:0000256" key="6">
    <source>
        <dbReference type="SAM" id="MobiDB-lite"/>
    </source>
</evidence>
<evidence type="ECO:0000256" key="1">
    <source>
        <dbReference type="ARBA" id="ARBA00010940"/>
    </source>
</evidence>
<dbReference type="GO" id="GO:0046983">
    <property type="term" value="F:protein dimerization activity"/>
    <property type="evidence" value="ECO:0007669"/>
    <property type="project" value="InterPro"/>
</dbReference>
<proteinExistence type="inferred from homology"/>
<dbReference type="CDD" id="cd14660">
    <property type="entry name" value="E2F_DD"/>
    <property type="match status" value="1"/>
</dbReference>
<dbReference type="SUPFAM" id="SSF46785">
    <property type="entry name" value="Winged helix' DNA-binding domain"/>
    <property type="match status" value="1"/>
</dbReference>
<dbReference type="PANTHER" id="PTHR12081:SF42">
    <property type="entry name" value="TRANSCRIPTION FACTOR E2F4"/>
    <property type="match status" value="1"/>
</dbReference>
<sequence length="391" mass="41980">MMMELESASNRGELGAVGDSLQPQTPSRHEKSLGLLTTKFVTLLQEAKDGVLDLKAAADTLAVRQKRRIYDITNVLEGIGLIEKKSKNSIQWKGVGPGCNTREIADKLIDLKAELDDLALRENELDQQRVWVQQSIKNVTDDSNNSPMAYIKHEDLCGAFKGDTLLAIRAPIGTQLEVPIPEAVLNGQRKYQIRLKSASGPIEVLLVNKDPSSASPVVLPVPPPDDILQSLPATTPTSHPSTAASQVSKAATSTKPGPATTSAPAANQTASVTEVTSTTPLTPITDTPAAVTQQLQSSASLDGSASSSASAVFEPMKSNPSELLDFPKELSEMFDPTKEIMSGDLLEDLMSSEVFSPLLRLSPPPSDHDYIYNLDETEGLCDLFDVPILNL</sequence>
<dbReference type="RefSeq" id="XP_031159725.1">
    <property type="nucleotide sequence ID" value="XM_031303865.2"/>
</dbReference>
<gene>
    <name evidence="8" type="primary">e2f4</name>
</gene>
<comment type="similarity">
    <text evidence="1 5">Belongs to the E2F/DP family.</text>
</comment>
<keyword evidence="5" id="KW-0539">Nucleus</keyword>
<keyword evidence="3 5" id="KW-0238">DNA-binding</keyword>
<evidence type="ECO:0000256" key="4">
    <source>
        <dbReference type="ARBA" id="ARBA00023163"/>
    </source>
</evidence>
<keyword evidence="4 5" id="KW-0804">Transcription</keyword>
<dbReference type="InterPro" id="IPR036390">
    <property type="entry name" value="WH_DNA-bd_sf"/>
</dbReference>
<dbReference type="SUPFAM" id="SSF144074">
    <property type="entry name" value="E2F-DP heterodimerization region"/>
    <property type="match status" value="1"/>
</dbReference>
<dbReference type="InterPro" id="IPR015633">
    <property type="entry name" value="E2F"/>
</dbReference>
<dbReference type="SMART" id="SM01372">
    <property type="entry name" value="E2F_TDP"/>
    <property type="match status" value="1"/>
</dbReference>
<dbReference type="GeneID" id="116053018"/>
<dbReference type="Gene3D" id="6.10.250.540">
    <property type="match status" value="1"/>
</dbReference>
<feature type="compositionally biased region" description="Low complexity" evidence="6">
    <location>
        <begin position="232"/>
        <end position="245"/>
    </location>
</feature>
<dbReference type="FunFam" id="1.10.10.10:FF:000008">
    <property type="entry name" value="E2F transcription factor 1"/>
    <property type="match status" value="1"/>
</dbReference>
<feature type="region of interest" description="Disordered" evidence="6">
    <location>
        <begin position="1"/>
        <end position="29"/>
    </location>
</feature>
<dbReference type="AlphaFoldDB" id="A0A8C9YH35"/>
<comment type="subcellular location">
    <subcellularLocation>
        <location evidence="5">Nucleus</location>
    </subcellularLocation>
</comment>
<evidence type="ECO:0000256" key="3">
    <source>
        <dbReference type="ARBA" id="ARBA00023125"/>
    </source>
</evidence>